<evidence type="ECO:0000313" key="2">
    <source>
        <dbReference type="Proteomes" id="UP000201838"/>
    </source>
</evidence>
<dbReference type="EMBL" id="FXXQ01000004">
    <property type="protein sequence ID" value="SMX23383.1"/>
    <property type="molecule type" value="Genomic_DNA"/>
</dbReference>
<keyword evidence="2" id="KW-1185">Reference proteome</keyword>
<proteinExistence type="predicted"/>
<accession>A0A238IZC3</accession>
<protein>
    <submittedName>
        <fullName evidence="1">Uncharacterized protein</fullName>
    </submittedName>
</protein>
<gene>
    <name evidence="1" type="ORF">BOA8489_01490</name>
</gene>
<organism evidence="1 2">
    <name type="scientific">Boseongicola aestuarii</name>
    <dbReference type="NCBI Taxonomy" id="1470561"/>
    <lineage>
        <taxon>Bacteria</taxon>
        <taxon>Pseudomonadati</taxon>
        <taxon>Pseudomonadota</taxon>
        <taxon>Alphaproteobacteria</taxon>
        <taxon>Rhodobacterales</taxon>
        <taxon>Paracoccaceae</taxon>
        <taxon>Boseongicola</taxon>
    </lineage>
</organism>
<name>A0A238IZC3_9RHOB</name>
<dbReference type="Proteomes" id="UP000201838">
    <property type="component" value="Unassembled WGS sequence"/>
</dbReference>
<dbReference type="AlphaFoldDB" id="A0A238IZC3"/>
<reference evidence="1 2" key="1">
    <citation type="submission" date="2017-05" db="EMBL/GenBank/DDBJ databases">
        <authorList>
            <person name="Song R."/>
            <person name="Chenine A.L."/>
            <person name="Ruprecht R.M."/>
        </authorList>
    </citation>
    <scope>NUCLEOTIDE SEQUENCE [LARGE SCALE GENOMIC DNA]</scope>
    <source>
        <strain evidence="1 2">CECT 8489</strain>
    </source>
</reference>
<evidence type="ECO:0000313" key="1">
    <source>
        <dbReference type="EMBL" id="SMX23383.1"/>
    </source>
</evidence>
<sequence length="29" mass="3193">MRINLTAISFIIAFLLLSLGAVITSNTLW</sequence>